<proteinExistence type="predicted"/>
<dbReference type="PANTHER" id="PTHR31881:SF11">
    <property type="entry name" value="PROTEIN, PUTATIVE-RELATED"/>
    <property type="match status" value="1"/>
</dbReference>
<name>A0A4S4EWN1_CAMSN</name>
<gene>
    <name evidence="2" type="ORF">TEA_006629</name>
</gene>
<keyword evidence="1" id="KW-0812">Transmembrane</keyword>
<evidence type="ECO:0008006" key="4">
    <source>
        <dbReference type="Google" id="ProtNLM"/>
    </source>
</evidence>
<keyword evidence="3" id="KW-1185">Reference proteome</keyword>
<feature type="transmembrane region" description="Helical" evidence="1">
    <location>
        <begin position="72"/>
        <end position="93"/>
    </location>
</feature>
<evidence type="ECO:0000313" key="3">
    <source>
        <dbReference type="Proteomes" id="UP000306102"/>
    </source>
</evidence>
<reference evidence="2 3" key="1">
    <citation type="journal article" date="2018" name="Proc. Natl. Acad. Sci. U.S.A.">
        <title>Draft genome sequence of Camellia sinensis var. sinensis provides insights into the evolution of the tea genome and tea quality.</title>
        <authorList>
            <person name="Wei C."/>
            <person name="Yang H."/>
            <person name="Wang S."/>
            <person name="Zhao J."/>
            <person name="Liu C."/>
            <person name="Gao L."/>
            <person name="Xia E."/>
            <person name="Lu Y."/>
            <person name="Tai Y."/>
            <person name="She G."/>
            <person name="Sun J."/>
            <person name="Cao H."/>
            <person name="Tong W."/>
            <person name="Gao Q."/>
            <person name="Li Y."/>
            <person name="Deng W."/>
            <person name="Jiang X."/>
            <person name="Wang W."/>
            <person name="Chen Q."/>
            <person name="Zhang S."/>
            <person name="Li H."/>
            <person name="Wu J."/>
            <person name="Wang P."/>
            <person name="Li P."/>
            <person name="Shi C."/>
            <person name="Zheng F."/>
            <person name="Jian J."/>
            <person name="Huang B."/>
            <person name="Shan D."/>
            <person name="Shi M."/>
            <person name="Fang C."/>
            <person name="Yue Y."/>
            <person name="Li F."/>
            <person name="Li D."/>
            <person name="Wei S."/>
            <person name="Han B."/>
            <person name="Jiang C."/>
            <person name="Yin Y."/>
            <person name="Xia T."/>
            <person name="Zhang Z."/>
            <person name="Bennetzen J.L."/>
            <person name="Zhao S."/>
            <person name="Wan X."/>
        </authorList>
    </citation>
    <scope>NUCLEOTIDE SEQUENCE [LARGE SCALE GENOMIC DNA]</scope>
    <source>
        <strain evidence="3">cv. Shuchazao</strain>
        <tissue evidence="2">Leaf</tissue>
    </source>
</reference>
<evidence type="ECO:0000313" key="2">
    <source>
        <dbReference type="EMBL" id="THG20954.1"/>
    </source>
</evidence>
<sequence>MGVILYLDTILVPLSLFFTIGYHAFLWHTFKNKPFLTTIGMDTFMRRAWLQDMKQGDDKKSVLAVQSLRNTLMTTILTASIAITINLSLAVLANNTYKAGHLFTNRLFDSQAGAILVLKYGAASLFLLVSFLCSSISIGCLTDAIFLINASADHEFSSPGYTQTILERGFLLAVVGSRVLCITFTLLLWMFGPVPVALSSVVLIWGLYELDFSGEFAKNSKKGLG</sequence>
<comment type="caution">
    <text evidence="2">The sequence shown here is derived from an EMBL/GenBank/DDBJ whole genome shotgun (WGS) entry which is preliminary data.</text>
</comment>
<dbReference type="EMBL" id="SDRB02001631">
    <property type="protein sequence ID" value="THG20954.1"/>
    <property type="molecule type" value="Genomic_DNA"/>
</dbReference>
<feature type="transmembrane region" description="Helical" evidence="1">
    <location>
        <begin position="6"/>
        <end position="27"/>
    </location>
</feature>
<dbReference type="Pfam" id="PF04654">
    <property type="entry name" value="DUF599"/>
    <property type="match status" value="1"/>
</dbReference>
<evidence type="ECO:0000256" key="1">
    <source>
        <dbReference type="SAM" id="Phobius"/>
    </source>
</evidence>
<dbReference type="InterPro" id="IPR006747">
    <property type="entry name" value="DUF599"/>
</dbReference>
<dbReference type="AlphaFoldDB" id="A0A4S4EWN1"/>
<feature type="transmembrane region" description="Helical" evidence="1">
    <location>
        <begin position="196"/>
        <end position="212"/>
    </location>
</feature>
<organism evidence="2 3">
    <name type="scientific">Camellia sinensis var. sinensis</name>
    <name type="common">China tea</name>
    <dbReference type="NCBI Taxonomy" id="542762"/>
    <lineage>
        <taxon>Eukaryota</taxon>
        <taxon>Viridiplantae</taxon>
        <taxon>Streptophyta</taxon>
        <taxon>Embryophyta</taxon>
        <taxon>Tracheophyta</taxon>
        <taxon>Spermatophyta</taxon>
        <taxon>Magnoliopsida</taxon>
        <taxon>eudicotyledons</taxon>
        <taxon>Gunneridae</taxon>
        <taxon>Pentapetalae</taxon>
        <taxon>asterids</taxon>
        <taxon>Ericales</taxon>
        <taxon>Theaceae</taxon>
        <taxon>Camellia</taxon>
    </lineage>
</organism>
<dbReference type="PANTHER" id="PTHR31881">
    <property type="match status" value="1"/>
</dbReference>
<protein>
    <recommendedName>
        <fullName evidence="4">PGG domain-containing protein</fullName>
    </recommendedName>
</protein>
<dbReference type="Proteomes" id="UP000306102">
    <property type="component" value="Unassembled WGS sequence"/>
</dbReference>
<keyword evidence="1" id="KW-0472">Membrane</keyword>
<keyword evidence="1" id="KW-1133">Transmembrane helix</keyword>
<accession>A0A4S4EWN1</accession>